<proteinExistence type="inferred from homology"/>
<evidence type="ECO:0000256" key="11">
    <source>
        <dbReference type="ARBA" id="ARBA00038669"/>
    </source>
</evidence>
<feature type="transmembrane region" description="Helical" evidence="13">
    <location>
        <begin position="234"/>
        <end position="260"/>
    </location>
</feature>
<keyword evidence="5 13" id="KW-0812">Transmembrane</keyword>
<dbReference type="Gene3D" id="1.10.3720.10">
    <property type="entry name" value="MetI-like"/>
    <property type="match status" value="1"/>
</dbReference>
<dbReference type="InterPro" id="IPR000515">
    <property type="entry name" value="MetI-like"/>
</dbReference>
<keyword evidence="6 13" id="KW-1133">Transmembrane helix</keyword>
<keyword evidence="9 13" id="KW-0472">Membrane</keyword>
<evidence type="ECO:0000256" key="12">
    <source>
        <dbReference type="ARBA" id="ARBA00044774"/>
    </source>
</evidence>
<keyword evidence="4" id="KW-0533">Nickel</keyword>
<comment type="subcellular location">
    <subcellularLocation>
        <location evidence="1 13">Cell membrane</location>
        <topology evidence="1 13">Multi-pass membrane protein</topology>
    </subcellularLocation>
</comment>
<keyword evidence="3" id="KW-1003">Cell membrane</keyword>
<dbReference type="Pfam" id="PF19300">
    <property type="entry name" value="BPD_transp_1_N"/>
    <property type="match status" value="1"/>
</dbReference>
<evidence type="ECO:0000256" key="8">
    <source>
        <dbReference type="ARBA" id="ARBA00023112"/>
    </source>
</evidence>
<evidence type="ECO:0000313" key="16">
    <source>
        <dbReference type="Proteomes" id="UP000650466"/>
    </source>
</evidence>
<feature type="transmembrane region" description="Helical" evidence="13">
    <location>
        <begin position="280"/>
        <end position="303"/>
    </location>
</feature>
<evidence type="ECO:0000259" key="14">
    <source>
        <dbReference type="PROSITE" id="PS50928"/>
    </source>
</evidence>
<dbReference type="PROSITE" id="PS50928">
    <property type="entry name" value="ABC_TM1"/>
    <property type="match status" value="1"/>
</dbReference>
<dbReference type="RefSeq" id="WP_188178011.1">
    <property type="nucleotide sequence ID" value="NZ_JACVVD010000017.1"/>
</dbReference>
<dbReference type="PANTHER" id="PTHR43163">
    <property type="entry name" value="DIPEPTIDE TRANSPORT SYSTEM PERMEASE PROTEIN DPPB-RELATED"/>
    <property type="match status" value="1"/>
</dbReference>
<dbReference type="CDD" id="cd06261">
    <property type="entry name" value="TM_PBP2"/>
    <property type="match status" value="1"/>
</dbReference>
<evidence type="ECO:0000256" key="3">
    <source>
        <dbReference type="ARBA" id="ARBA00022475"/>
    </source>
</evidence>
<evidence type="ECO:0000313" key="15">
    <source>
        <dbReference type="EMBL" id="MBD0384233.1"/>
    </source>
</evidence>
<dbReference type="Proteomes" id="UP000650466">
    <property type="component" value="Unassembled WGS sequence"/>
</dbReference>
<gene>
    <name evidence="15" type="ORF">ICC18_29725</name>
</gene>
<evidence type="ECO:0000256" key="4">
    <source>
        <dbReference type="ARBA" id="ARBA00022596"/>
    </source>
</evidence>
<keyword evidence="2 13" id="KW-0813">Transport</keyword>
<evidence type="ECO:0000256" key="9">
    <source>
        <dbReference type="ARBA" id="ARBA00023136"/>
    </source>
</evidence>
<feature type="transmembrane region" description="Helical" evidence="13">
    <location>
        <begin position="111"/>
        <end position="130"/>
    </location>
</feature>
<dbReference type="InterPro" id="IPR035906">
    <property type="entry name" value="MetI-like_sf"/>
</dbReference>
<feature type="domain" description="ABC transmembrane type-1" evidence="14">
    <location>
        <begin position="103"/>
        <end position="300"/>
    </location>
</feature>
<protein>
    <recommendedName>
        <fullName evidence="12">Nickel import system permease protein NikB</fullName>
    </recommendedName>
</protein>
<evidence type="ECO:0000256" key="2">
    <source>
        <dbReference type="ARBA" id="ARBA00022448"/>
    </source>
</evidence>
<evidence type="ECO:0000256" key="13">
    <source>
        <dbReference type="RuleBase" id="RU363032"/>
    </source>
</evidence>
<comment type="caution">
    <text evidence="15">The sequence shown here is derived from an EMBL/GenBank/DDBJ whole genome shotgun (WGS) entry which is preliminary data.</text>
</comment>
<accession>A0A926KXT6</accession>
<evidence type="ECO:0000256" key="6">
    <source>
        <dbReference type="ARBA" id="ARBA00022989"/>
    </source>
</evidence>
<dbReference type="Pfam" id="PF00528">
    <property type="entry name" value="BPD_transp_1"/>
    <property type="match status" value="1"/>
</dbReference>
<dbReference type="NCBIfam" id="NF045470">
    <property type="entry name" value="Opp2B"/>
    <property type="match status" value="1"/>
</dbReference>
<name>A0A926KXT6_9BACL</name>
<feature type="transmembrane region" description="Helical" evidence="13">
    <location>
        <begin position="142"/>
        <end position="163"/>
    </location>
</feature>
<comment type="subunit">
    <text evidence="11">The complex is composed of two ATP-binding proteins (NikD and NikE), two transmembrane proteins (NikB and NikC) and a solute-binding protein (NikA).</text>
</comment>
<keyword evidence="8" id="KW-0921">Nickel transport</keyword>
<comment type="similarity">
    <text evidence="10">Belongs to the binding-protein-dependent transport system permease family. OppBC subfamily.</text>
</comment>
<evidence type="ECO:0000256" key="5">
    <source>
        <dbReference type="ARBA" id="ARBA00022692"/>
    </source>
</evidence>
<keyword evidence="16" id="KW-1185">Reference proteome</keyword>
<evidence type="ECO:0000256" key="7">
    <source>
        <dbReference type="ARBA" id="ARBA00023065"/>
    </source>
</evidence>
<evidence type="ECO:0000256" key="10">
    <source>
        <dbReference type="ARBA" id="ARBA00024202"/>
    </source>
</evidence>
<dbReference type="PANTHER" id="PTHR43163:SF6">
    <property type="entry name" value="DIPEPTIDE TRANSPORT SYSTEM PERMEASE PROTEIN DPPB-RELATED"/>
    <property type="match status" value="1"/>
</dbReference>
<dbReference type="InterPro" id="IPR050045">
    <property type="entry name" value="Opp2B"/>
</dbReference>
<feature type="transmembrane region" description="Helical" evidence="13">
    <location>
        <begin position="178"/>
        <end position="200"/>
    </location>
</feature>
<keyword evidence="7" id="KW-0406">Ion transport</keyword>
<dbReference type="AlphaFoldDB" id="A0A926KXT6"/>
<dbReference type="InterPro" id="IPR045621">
    <property type="entry name" value="BPD_transp_1_N"/>
</dbReference>
<dbReference type="EMBL" id="JACVVD010000017">
    <property type="protein sequence ID" value="MBD0384233.1"/>
    <property type="molecule type" value="Genomic_DNA"/>
</dbReference>
<reference evidence="15" key="1">
    <citation type="submission" date="2020-09" db="EMBL/GenBank/DDBJ databases">
        <title>Draft Genome Sequence of Paenibacillus sp. WST5.</title>
        <authorList>
            <person name="Bao Z."/>
        </authorList>
    </citation>
    <scope>NUCLEOTIDE SEQUENCE</scope>
    <source>
        <strain evidence="15">WST5</strain>
    </source>
</reference>
<sequence>MISVHTLGFIMKRLAGLPLILLGVSVLTFLLLRLVPVEPAEVILHLSNTPPTDEAIAQMRTELGMDRSLILQFGYWLSEMCRFNFGVSYVSKLPVAHEIAEKFPVTLQLTAGALLLTLLLSVPLGILSALYPNKPIDQLSRLLAFVGASVPRFWLSFILLYLFSMKLDWFPVQGTGTLLHLILPSFTLAFTQMAVFTRLLRSGILDQLKEPYVLYARARGLRESIIIVRHILKIAMLPVVTALAISMGHLLAGTVMVEQIFGWPGLGRYLIESIINRDYPVIQCYALLMALIFVFANLIVDILQRMLDPRTMMKGGS</sequence>
<organism evidence="15 16">
    <name type="scientific">Paenibacillus sedimenti</name>
    <dbReference type="NCBI Taxonomy" id="2770274"/>
    <lineage>
        <taxon>Bacteria</taxon>
        <taxon>Bacillati</taxon>
        <taxon>Bacillota</taxon>
        <taxon>Bacilli</taxon>
        <taxon>Bacillales</taxon>
        <taxon>Paenibacillaceae</taxon>
        <taxon>Paenibacillus</taxon>
    </lineage>
</organism>
<dbReference type="GO" id="GO:0015099">
    <property type="term" value="F:nickel cation transmembrane transporter activity"/>
    <property type="evidence" value="ECO:0007669"/>
    <property type="project" value="InterPro"/>
</dbReference>
<dbReference type="SUPFAM" id="SSF161098">
    <property type="entry name" value="MetI-like"/>
    <property type="match status" value="1"/>
</dbReference>
<evidence type="ECO:0000256" key="1">
    <source>
        <dbReference type="ARBA" id="ARBA00004651"/>
    </source>
</evidence>
<dbReference type="GO" id="GO:0005886">
    <property type="term" value="C:plasma membrane"/>
    <property type="evidence" value="ECO:0007669"/>
    <property type="project" value="UniProtKB-SubCell"/>
</dbReference>